<evidence type="ECO:0000256" key="1">
    <source>
        <dbReference type="SAM" id="MobiDB-lite"/>
    </source>
</evidence>
<organism evidence="2 3">
    <name type="scientific">Euzebya pacifica</name>
    <dbReference type="NCBI Taxonomy" id="1608957"/>
    <lineage>
        <taxon>Bacteria</taxon>
        <taxon>Bacillati</taxon>
        <taxon>Actinomycetota</taxon>
        <taxon>Nitriliruptoria</taxon>
        <taxon>Euzebyales</taxon>
    </lineage>
</organism>
<evidence type="ECO:0008006" key="4">
    <source>
        <dbReference type="Google" id="ProtNLM"/>
    </source>
</evidence>
<evidence type="ECO:0000313" key="2">
    <source>
        <dbReference type="EMBL" id="AXV07904.1"/>
    </source>
</evidence>
<name>A0A346Y0A7_9ACTN</name>
<sequence length="109" mass="12054">MRRSPHDPHGHHDPRQDHAPPAPTRLRLELDDRCRALARVIALVEGRGLHIGELRFRPAGPTRDRAEAVIEIIGAPSGDAPDRLTTLVARIEALPSVRRAHVERPTLVG</sequence>
<dbReference type="RefSeq" id="WP_164710621.1">
    <property type="nucleotide sequence ID" value="NZ_CP031165.1"/>
</dbReference>
<dbReference type="KEGG" id="euz:DVS28_a3229"/>
<keyword evidence="3" id="KW-1185">Reference proteome</keyword>
<dbReference type="Proteomes" id="UP000264006">
    <property type="component" value="Chromosome"/>
</dbReference>
<accession>A0A346Y0A7</accession>
<feature type="compositionally biased region" description="Basic and acidic residues" evidence="1">
    <location>
        <begin position="1"/>
        <end position="18"/>
    </location>
</feature>
<evidence type="ECO:0000313" key="3">
    <source>
        <dbReference type="Proteomes" id="UP000264006"/>
    </source>
</evidence>
<proteinExistence type="predicted"/>
<reference evidence="2 3" key="1">
    <citation type="submission" date="2018-09" db="EMBL/GenBank/DDBJ databases">
        <title>Complete genome sequence of Euzebya sp. DY32-46 isolated from seawater of Pacific Ocean.</title>
        <authorList>
            <person name="Xu L."/>
            <person name="Wu Y.-H."/>
            <person name="Xu X.-W."/>
        </authorList>
    </citation>
    <scope>NUCLEOTIDE SEQUENCE [LARGE SCALE GENOMIC DNA]</scope>
    <source>
        <strain evidence="2 3">DY32-46</strain>
    </source>
</reference>
<dbReference type="AlphaFoldDB" id="A0A346Y0A7"/>
<gene>
    <name evidence="2" type="ORF">DVS28_a3229</name>
</gene>
<feature type="region of interest" description="Disordered" evidence="1">
    <location>
        <begin position="1"/>
        <end position="24"/>
    </location>
</feature>
<dbReference type="EMBL" id="CP031165">
    <property type="protein sequence ID" value="AXV07904.1"/>
    <property type="molecule type" value="Genomic_DNA"/>
</dbReference>
<protein>
    <recommendedName>
        <fullName evidence="4">ACT domain-containing protein</fullName>
    </recommendedName>
</protein>